<reference evidence="18" key="1">
    <citation type="submission" date="2025-08" db="UniProtKB">
        <authorList>
            <consortium name="Ensembl"/>
        </authorList>
    </citation>
    <scope>IDENTIFICATION</scope>
</reference>
<feature type="compositionally biased region" description="Pro residues" evidence="16">
    <location>
        <begin position="233"/>
        <end position="317"/>
    </location>
</feature>
<dbReference type="OMA" id="EFWIQIM"/>
<keyword evidence="12" id="KW-0539">Nucleus</keyword>
<name>A0A8D0B4Y2_SALMN</name>
<dbReference type="PROSITE" id="PS50171">
    <property type="entry name" value="ZF_MATRIN"/>
    <property type="match status" value="1"/>
</dbReference>
<dbReference type="InterPro" id="IPR000690">
    <property type="entry name" value="Matrin/U1-C_Znf_C2H2"/>
</dbReference>
<evidence type="ECO:0000256" key="5">
    <source>
        <dbReference type="ARBA" id="ARBA00022723"/>
    </source>
</evidence>
<evidence type="ECO:0000256" key="15">
    <source>
        <dbReference type="ARBA" id="ARBA00074918"/>
    </source>
</evidence>
<comment type="similarity">
    <text evidence="2">Belongs to the SF3A2 family.</text>
</comment>
<evidence type="ECO:0000256" key="13">
    <source>
        <dbReference type="ARBA" id="ARBA00055377"/>
    </source>
</evidence>
<comment type="function">
    <text evidence="13">Component of the 17S U2 SnRNP complex of the spliceosome, a large ribonucleoprotein complex that removes introns from transcribed pre-mRNAs. The 17S U2 SnRNP complex (1) directly participates in early spliceosome assembly and (2) mediates recognition of the intron branch site during pre-mRNA splicing by promoting the selection of the pre-mRNA branch-site adenosine, the nucleophile for the first step of splicing. Within the 17S U2 SnRNP complex, SF3A2 is part of the SF3A subcomplex that contributes to the assembly of the 17S U2 snRNP, and the subsequent assembly of the pre-spliceosome 'E' complex and the pre-catalytic spliceosome 'A' complex. Involved in pre-mRNA splicing as a component of pre-catalytic spliceosome 'B' complexes, including the Bact complex. Interacts directly with the duplex formed by U2 snRNA and the intron.</text>
</comment>
<evidence type="ECO:0000256" key="8">
    <source>
        <dbReference type="ARBA" id="ARBA00022771"/>
    </source>
</evidence>
<dbReference type="Gene3D" id="3.30.160.60">
    <property type="entry name" value="Classic Zinc Finger"/>
    <property type="match status" value="1"/>
</dbReference>
<feature type="region of interest" description="Disordered" evidence="16">
    <location>
        <begin position="1"/>
        <end position="27"/>
    </location>
</feature>
<evidence type="ECO:0000256" key="12">
    <source>
        <dbReference type="ARBA" id="ARBA00023242"/>
    </source>
</evidence>
<dbReference type="Proteomes" id="UP000694421">
    <property type="component" value="Unplaced"/>
</dbReference>
<keyword evidence="19" id="KW-1185">Reference proteome</keyword>
<keyword evidence="5" id="KW-0479">Metal-binding</keyword>
<dbReference type="FunFam" id="2.60.40.2690:FF:000001">
    <property type="entry name" value="Splicing factor 3a, subunit 2"/>
    <property type="match status" value="1"/>
</dbReference>
<keyword evidence="6" id="KW-0747">Spliceosome</keyword>
<dbReference type="InterPro" id="IPR013087">
    <property type="entry name" value="Znf_C2H2_type"/>
</dbReference>
<accession>A0A8D0B4Y2</accession>
<proteinExistence type="inferred from homology"/>
<evidence type="ECO:0000313" key="19">
    <source>
        <dbReference type="Proteomes" id="UP000694421"/>
    </source>
</evidence>
<evidence type="ECO:0000256" key="6">
    <source>
        <dbReference type="ARBA" id="ARBA00022728"/>
    </source>
</evidence>
<dbReference type="GO" id="GO:1903241">
    <property type="term" value="P:U2-type prespliceosome assembly"/>
    <property type="evidence" value="ECO:0007669"/>
    <property type="project" value="Ensembl"/>
</dbReference>
<evidence type="ECO:0000256" key="14">
    <source>
        <dbReference type="ARBA" id="ARBA00063783"/>
    </source>
</evidence>
<dbReference type="GO" id="GO:0005654">
    <property type="term" value="C:nucleoplasm"/>
    <property type="evidence" value="ECO:0007669"/>
    <property type="project" value="Ensembl"/>
</dbReference>
<dbReference type="GeneTree" id="ENSGT00720000108823"/>
<evidence type="ECO:0000256" key="3">
    <source>
        <dbReference type="ARBA" id="ARBA00022553"/>
    </source>
</evidence>
<evidence type="ECO:0000256" key="16">
    <source>
        <dbReference type="SAM" id="MobiDB-lite"/>
    </source>
</evidence>
<dbReference type="Pfam" id="PF16835">
    <property type="entry name" value="SF3A2"/>
    <property type="match status" value="1"/>
</dbReference>
<comment type="subcellular location">
    <subcellularLocation>
        <location evidence="1">Nucleus</location>
    </subcellularLocation>
</comment>
<dbReference type="GO" id="GO:0003676">
    <property type="term" value="F:nucleic acid binding"/>
    <property type="evidence" value="ECO:0007669"/>
    <property type="project" value="InterPro"/>
</dbReference>
<evidence type="ECO:0000256" key="2">
    <source>
        <dbReference type="ARBA" id="ARBA00008995"/>
    </source>
</evidence>
<dbReference type="InterPro" id="IPR036236">
    <property type="entry name" value="Znf_C2H2_sf"/>
</dbReference>
<keyword evidence="11" id="KW-0508">mRNA splicing</keyword>
<keyword evidence="3" id="KW-0597">Phosphoprotein</keyword>
<dbReference type="GO" id="GO:0071005">
    <property type="term" value="C:U2-type precatalytic spliceosome"/>
    <property type="evidence" value="ECO:0007669"/>
    <property type="project" value="Ensembl"/>
</dbReference>
<keyword evidence="9" id="KW-0862">Zinc</keyword>
<keyword evidence="4" id="KW-0507">mRNA processing</keyword>
<evidence type="ECO:0000256" key="10">
    <source>
        <dbReference type="ARBA" id="ARBA00022990"/>
    </source>
</evidence>
<dbReference type="SMART" id="SM00451">
    <property type="entry name" value="ZnF_U1"/>
    <property type="match status" value="1"/>
</dbReference>
<evidence type="ECO:0000313" key="18">
    <source>
        <dbReference type="Ensembl" id="ENSSMRP00000003133.1"/>
    </source>
</evidence>
<comment type="subunit">
    <text evidence="14">Component of the 17S U2 SnRNP complex, a ribonucleoprotein complex that contains small nuclear RNA (snRNA) U2 and a number of specific proteins. Part of the SF3A subcomplex of the 17S U2 SnRNP complex which is composed of three subunits; SF3A3/SAP61, SF3A2/SAP62 and SF3A1/SAP114. SF3A associates with the splicing factor SF3B and a 12S RNA unit to form the mature 17S U2 small nuclear ribonucleoprotein complex (17S U2 snRNP). Identified in the spliceosome 'E' complex, a precursor of the spliceosome 'A' complex. Identified in the spliceosome 'A' and 'B' complexes. Identified in the spliceosome 'C' complex. Interacts with HTATSF1.</text>
</comment>
<keyword evidence="10" id="KW-0007">Acetylation</keyword>
<dbReference type="FunFam" id="3.30.160.60:FF:001216">
    <property type="entry name" value="Splicing factor 3A subunit 2"/>
    <property type="match status" value="1"/>
</dbReference>
<dbReference type="SUPFAM" id="SSF57667">
    <property type="entry name" value="beta-beta-alpha zinc fingers"/>
    <property type="match status" value="1"/>
</dbReference>
<dbReference type="Pfam" id="PF12874">
    <property type="entry name" value="zf-met"/>
    <property type="match status" value="1"/>
</dbReference>
<evidence type="ECO:0000256" key="9">
    <source>
        <dbReference type="ARBA" id="ARBA00022833"/>
    </source>
</evidence>
<evidence type="ECO:0000256" key="4">
    <source>
        <dbReference type="ARBA" id="ARBA00022664"/>
    </source>
</evidence>
<keyword evidence="8" id="KW-0863">Zinc-finger</keyword>
<evidence type="ECO:0000256" key="11">
    <source>
        <dbReference type="ARBA" id="ARBA00023187"/>
    </source>
</evidence>
<evidence type="ECO:0000256" key="1">
    <source>
        <dbReference type="ARBA" id="ARBA00004123"/>
    </source>
</evidence>
<feature type="domain" description="Matrin-type" evidence="17">
    <location>
        <begin position="54"/>
        <end position="84"/>
    </location>
</feature>
<feature type="region of interest" description="Disordered" evidence="16">
    <location>
        <begin position="218"/>
        <end position="317"/>
    </location>
</feature>
<sequence>MDFQHRPGGKTGSGGVASASESNRDRRERLRQLALETIDINKDPYFMKNHLGSYECKLCLTLHNNEGSYLAHTQGKKHQTNLARRAAKEAKEAPAQPAPEKVKVEVKKFVKIGRPGYKVTKQRDPETSQQSLLFQIDYPEIAESIMPRHRFMSAYEQRIEPPDRRWQYLLMAAEPYETIAFKVPSREIDKAEGKFWTHWNRETKQFFLQFHFKMEKPPAPQSVPAGPATVKRPPLPPLMNGLPPRPPLPDSIPPPPPGGLTLPPPIPPPAGPVPMPPGPPQLPPAPGVPPPAPMPPMLRPPLPTEGPGSIPPPPPSN</sequence>
<dbReference type="AlphaFoldDB" id="A0A8D0B4Y2"/>
<dbReference type="SMART" id="SM01050">
    <property type="entry name" value="CactinC_cactus"/>
    <property type="match status" value="1"/>
</dbReference>
<dbReference type="GO" id="GO:0071013">
    <property type="term" value="C:catalytic step 2 spliceosome"/>
    <property type="evidence" value="ECO:0007669"/>
    <property type="project" value="Ensembl"/>
</dbReference>
<keyword evidence="7" id="KW-0677">Repeat</keyword>
<dbReference type="InterPro" id="IPR052092">
    <property type="entry name" value="SF3A2"/>
</dbReference>
<dbReference type="Ensembl" id="ENSSMRT00000003738.1">
    <property type="protein sequence ID" value="ENSSMRP00000003133.1"/>
    <property type="gene ID" value="ENSSMRG00000002642.1"/>
</dbReference>
<dbReference type="Gene3D" id="2.60.40.2690">
    <property type="match status" value="1"/>
</dbReference>
<dbReference type="PANTHER" id="PTHR23205">
    <property type="entry name" value="SPLICING FACTOR 3A SUBUNIT 2"/>
    <property type="match status" value="1"/>
</dbReference>
<protein>
    <recommendedName>
        <fullName evidence="15">Splicing factor 3A subunit 2</fullName>
    </recommendedName>
</protein>
<dbReference type="GO" id="GO:0005686">
    <property type="term" value="C:U2 snRNP"/>
    <property type="evidence" value="ECO:0007669"/>
    <property type="project" value="Ensembl"/>
</dbReference>
<dbReference type="InterPro" id="IPR031781">
    <property type="entry name" value="SF3A2_dom"/>
</dbReference>
<evidence type="ECO:0000256" key="7">
    <source>
        <dbReference type="ARBA" id="ARBA00022737"/>
    </source>
</evidence>
<evidence type="ECO:0000259" key="17">
    <source>
        <dbReference type="PROSITE" id="PS50171"/>
    </source>
</evidence>
<organism evidence="18 19">
    <name type="scientific">Salvator merianae</name>
    <name type="common">Argentine black and white tegu</name>
    <name type="synonym">Tupinambis merianae</name>
    <dbReference type="NCBI Taxonomy" id="96440"/>
    <lineage>
        <taxon>Eukaryota</taxon>
        <taxon>Metazoa</taxon>
        <taxon>Chordata</taxon>
        <taxon>Craniata</taxon>
        <taxon>Vertebrata</taxon>
        <taxon>Euteleostomi</taxon>
        <taxon>Lepidosauria</taxon>
        <taxon>Squamata</taxon>
        <taxon>Bifurcata</taxon>
        <taxon>Unidentata</taxon>
        <taxon>Episquamata</taxon>
        <taxon>Laterata</taxon>
        <taxon>Teiioidea</taxon>
        <taxon>Teiidae</taxon>
        <taxon>Salvator</taxon>
    </lineage>
</organism>
<dbReference type="InterPro" id="IPR003604">
    <property type="entry name" value="Matrin/U1-like-C_Znf_C2H2"/>
</dbReference>
<reference evidence="18" key="2">
    <citation type="submission" date="2025-09" db="UniProtKB">
        <authorList>
            <consortium name="Ensembl"/>
        </authorList>
    </citation>
    <scope>IDENTIFICATION</scope>
</reference>
<dbReference type="GO" id="GO:0008270">
    <property type="term" value="F:zinc ion binding"/>
    <property type="evidence" value="ECO:0007669"/>
    <property type="project" value="UniProtKB-KW"/>
</dbReference>
<dbReference type="GO" id="GO:0071004">
    <property type="term" value="C:U2-type prespliceosome"/>
    <property type="evidence" value="ECO:0007669"/>
    <property type="project" value="TreeGrafter"/>
</dbReference>
<dbReference type="PANTHER" id="PTHR23205:SF0">
    <property type="entry name" value="SPLICING FACTOR 3A SUBUNIT 2"/>
    <property type="match status" value="1"/>
</dbReference>